<dbReference type="RefSeq" id="XP_019850955.1">
    <property type="nucleotide sequence ID" value="XM_019995396.1"/>
</dbReference>
<evidence type="ECO:0000313" key="3">
    <source>
        <dbReference type="EnsemblMetazoa" id="XP_019850955.1"/>
    </source>
</evidence>
<sequence>MAEGGESAIDVFGKVLTKLSKILGREPPFTIVTAELNAKGLIADGQLSAVKRQGLTNDQRGNEVAEKLKEKIGDSDNPNECVLKICDVFESDTVDYPTLKGYGAKMRKSISNQSRQTSGVNKTKKCPPKKFAVDDETDGPQASKQGHKNEQESDDEQESSDEDEPMTKDSKNPTGPQDMSTQIPKQGAGNKKFDKQEGPPMWLYEQMILDRKLPKPETIETEDLKGIEYLLLPATVTENDAVEYYLKLSSLNCSTSIKAIDIDGLIIYVGSYGKTKVMVTMTAPAKNKQGPVHAAVITTKILERFTSIKYVVAIGVCFGKGPSKDQKLGDVVVSDEIFNFVSKRRGVDDDSQRGGNHTLRHDTVNIFKKLKMPRKIKVLQGGIVSTADLIDNPGIKEELFKKFPNAIAGEMEGIGVVTAIEYTLQRVDVIVIKGIGDWGDGNKEATKGWKPFAARAAAHYVHNVLNQ</sequence>
<dbReference type="Gene3D" id="3.40.50.1580">
    <property type="entry name" value="Nucleoside phosphorylase domain"/>
    <property type="match status" value="1"/>
</dbReference>
<dbReference type="InterPro" id="IPR035994">
    <property type="entry name" value="Nucleoside_phosphorylase_sf"/>
</dbReference>
<dbReference type="GO" id="GO:0009116">
    <property type="term" value="P:nucleoside metabolic process"/>
    <property type="evidence" value="ECO:0007669"/>
    <property type="project" value="InterPro"/>
</dbReference>
<dbReference type="GeneID" id="109581343"/>
<dbReference type="InterPro" id="IPR000845">
    <property type="entry name" value="Nucleoside_phosphorylase_d"/>
</dbReference>
<name>A0AAN0J1T1_AMPQE</name>
<evidence type="ECO:0000259" key="2">
    <source>
        <dbReference type="Pfam" id="PF01048"/>
    </source>
</evidence>
<dbReference type="PANTHER" id="PTHR46832:SF1">
    <property type="entry name" value="5'-METHYLTHIOADENOSINE_S-ADENOSYLHOMOCYSTEINE NUCLEOSIDASE"/>
    <property type="match status" value="1"/>
</dbReference>
<dbReference type="GO" id="GO:0019284">
    <property type="term" value="P:L-methionine salvage from S-adenosylmethionine"/>
    <property type="evidence" value="ECO:0007669"/>
    <property type="project" value="TreeGrafter"/>
</dbReference>
<feature type="region of interest" description="Disordered" evidence="1">
    <location>
        <begin position="107"/>
        <end position="197"/>
    </location>
</feature>
<dbReference type="PANTHER" id="PTHR46832">
    <property type="entry name" value="5'-METHYLTHIOADENOSINE/S-ADENOSYLHOMOCYSTEINE NUCLEOSIDASE"/>
    <property type="match status" value="1"/>
</dbReference>
<dbReference type="EnsemblMetazoa" id="XM_019995396.1">
    <property type="protein sequence ID" value="XP_019850955.1"/>
    <property type="gene ID" value="LOC109581343"/>
</dbReference>
<protein>
    <recommendedName>
        <fullName evidence="2">Nucleoside phosphorylase domain-containing protein</fullName>
    </recommendedName>
</protein>
<dbReference type="AlphaFoldDB" id="A0AAN0J1T1"/>
<dbReference type="SUPFAM" id="SSF53167">
    <property type="entry name" value="Purine and uridine phosphorylases"/>
    <property type="match status" value="1"/>
</dbReference>
<reference evidence="3" key="2">
    <citation type="submission" date="2024-06" db="UniProtKB">
        <authorList>
            <consortium name="EnsemblMetazoa"/>
        </authorList>
    </citation>
    <scope>IDENTIFICATION</scope>
</reference>
<feature type="domain" description="Nucleoside phosphorylase" evidence="2">
    <location>
        <begin position="263"/>
        <end position="457"/>
    </location>
</feature>
<feature type="compositionally biased region" description="Polar residues" evidence="1">
    <location>
        <begin position="109"/>
        <end position="121"/>
    </location>
</feature>
<evidence type="ECO:0000313" key="4">
    <source>
        <dbReference type="Proteomes" id="UP000007879"/>
    </source>
</evidence>
<feature type="compositionally biased region" description="Polar residues" evidence="1">
    <location>
        <begin position="172"/>
        <end position="184"/>
    </location>
</feature>
<dbReference type="GO" id="GO:0005829">
    <property type="term" value="C:cytosol"/>
    <property type="evidence" value="ECO:0007669"/>
    <property type="project" value="TreeGrafter"/>
</dbReference>
<feature type="compositionally biased region" description="Acidic residues" evidence="1">
    <location>
        <begin position="152"/>
        <end position="164"/>
    </location>
</feature>
<organism evidence="3 4">
    <name type="scientific">Amphimedon queenslandica</name>
    <name type="common">Sponge</name>
    <dbReference type="NCBI Taxonomy" id="400682"/>
    <lineage>
        <taxon>Eukaryota</taxon>
        <taxon>Metazoa</taxon>
        <taxon>Porifera</taxon>
        <taxon>Demospongiae</taxon>
        <taxon>Heteroscleromorpha</taxon>
        <taxon>Haplosclerida</taxon>
        <taxon>Niphatidae</taxon>
        <taxon>Amphimedon</taxon>
    </lineage>
</organism>
<dbReference type="GO" id="GO:0008930">
    <property type="term" value="F:methylthioadenosine nucleosidase activity"/>
    <property type="evidence" value="ECO:0007669"/>
    <property type="project" value="TreeGrafter"/>
</dbReference>
<keyword evidence="4" id="KW-1185">Reference proteome</keyword>
<reference evidence="4" key="1">
    <citation type="journal article" date="2010" name="Nature">
        <title>The Amphimedon queenslandica genome and the evolution of animal complexity.</title>
        <authorList>
            <person name="Srivastava M."/>
            <person name="Simakov O."/>
            <person name="Chapman J."/>
            <person name="Fahey B."/>
            <person name="Gauthier M.E."/>
            <person name="Mitros T."/>
            <person name="Richards G.S."/>
            <person name="Conaco C."/>
            <person name="Dacre M."/>
            <person name="Hellsten U."/>
            <person name="Larroux C."/>
            <person name="Putnam N.H."/>
            <person name="Stanke M."/>
            <person name="Adamska M."/>
            <person name="Darling A."/>
            <person name="Degnan S.M."/>
            <person name="Oakley T.H."/>
            <person name="Plachetzki D.C."/>
            <person name="Zhai Y."/>
            <person name="Adamski M."/>
            <person name="Calcino A."/>
            <person name="Cummins S.F."/>
            <person name="Goodstein D.M."/>
            <person name="Harris C."/>
            <person name="Jackson D.J."/>
            <person name="Leys S.P."/>
            <person name="Shu S."/>
            <person name="Woodcroft B.J."/>
            <person name="Vervoort M."/>
            <person name="Kosik K.S."/>
            <person name="Manning G."/>
            <person name="Degnan B.M."/>
            <person name="Rokhsar D.S."/>
        </authorList>
    </citation>
    <scope>NUCLEOTIDE SEQUENCE [LARGE SCALE GENOMIC DNA]</scope>
</reference>
<evidence type="ECO:0000256" key="1">
    <source>
        <dbReference type="SAM" id="MobiDB-lite"/>
    </source>
</evidence>
<dbReference type="Pfam" id="PF01048">
    <property type="entry name" value="PNP_UDP_1"/>
    <property type="match status" value="1"/>
</dbReference>
<proteinExistence type="predicted"/>
<dbReference type="GO" id="GO:0008782">
    <property type="term" value="F:adenosylhomocysteine nucleosidase activity"/>
    <property type="evidence" value="ECO:0007669"/>
    <property type="project" value="TreeGrafter"/>
</dbReference>
<dbReference type="Proteomes" id="UP000007879">
    <property type="component" value="Unassembled WGS sequence"/>
</dbReference>
<accession>A0AAN0J1T1</accession>